<protein>
    <submittedName>
        <fullName evidence="1">Uncharacterized protein</fullName>
    </submittedName>
</protein>
<reference evidence="1" key="1">
    <citation type="submission" date="2023-09" db="UniProtKB">
        <authorList>
            <consortium name="Ensembl"/>
        </authorList>
    </citation>
    <scope>IDENTIFICATION</scope>
</reference>
<organism evidence="1">
    <name type="scientific">Castor canadensis</name>
    <name type="common">American beaver</name>
    <dbReference type="NCBI Taxonomy" id="51338"/>
    <lineage>
        <taxon>Eukaryota</taxon>
        <taxon>Metazoa</taxon>
        <taxon>Chordata</taxon>
        <taxon>Craniata</taxon>
        <taxon>Vertebrata</taxon>
        <taxon>Euteleostomi</taxon>
        <taxon>Mammalia</taxon>
        <taxon>Eutheria</taxon>
        <taxon>Euarchontoglires</taxon>
        <taxon>Glires</taxon>
        <taxon>Rodentia</taxon>
        <taxon>Castorimorpha</taxon>
        <taxon>Castoridae</taxon>
        <taxon>Castor</taxon>
    </lineage>
</organism>
<evidence type="ECO:0000313" key="1">
    <source>
        <dbReference type="Ensembl" id="ENSCCNP00000032138.1"/>
    </source>
</evidence>
<dbReference type="Ensembl" id="ENSCCNT00000040371.1">
    <property type="protein sequence ID" value="ENSCCNP00000032138.1"/>
    <property type="gene ID" value="ENSCCNG00000030522.1"/>
</dbReference>
<name>A0A8C0XSN1_CASCN</name>
<dbReference type="AlphaFoldDB" id="A0A8C0XSN1"/>
<sequence>MNSGSGYLYSSRCVVPPAPGRWIKRTGESLVPKALCRNCPADGPLAGPVLAVPAKAGGALAGAPRPSSWVDDGEEEVEGDEAEAGETVKGTFSVCMITGPLGAGLLHHQSMD</sequence>
<proteinExistence type="predicted"/>
<accession>A0A8C0XSN1</accession>